<name>A0A2V1IXI5_9BACT</name>
<dbReference type="Proteomes" id="UP000244925">
    <property type="component" value="Unassembled WGS sequence"/>
</dbReference>
<evidence type="ECO:0008006" key="4">
    <source>
        <dbReference type="Google" id="ProtNLM"/>
    </source>
</evidence>
<dbReference type="AlphaFoldDB" id="A0A2V1IXI5"/>
<protein>
    <recommendedName>
        <fullName evidence="4">Chromosome segregation protein SMC</fullName>
    </recommendedName>
</protein>
<feature type="coiled-coil region" evidence="1">
    <location>
        <begin position="76"/>
        <end position="180"/>
    </location>
</feature>
<organism evidence="2 3">
    <name type="scientific">Paramuribaculum intestinale</name>
    <dbReference type="NCBI Taxonomy" id="2094151"/>
    <lineage>
        <taxon>Bacteria</taxon>
        <taxon>Pseudomonadati</taxon>
        <taxon>Bacteroidota</taxon>
        <taxon>Bacteroidia</taxon>
        <taxon>Bacteroidales</taxon>
        <taxon>Muribaculaceae</taxon>
        <taxon>Paramuribaculum</taxon>
    </lineage>
</organism>
<accession>A0A2V1IXI5</accession>
<evidence type="ECO:0000313" key="2">
    <source>
        <dbReference type="EMBL" id="PWB09801.1"/>
    </source>
</evidence>
<dbReference type="Gene3D" id="1.20.5.340">
    <property type="match status" value="1"/>
</dbReference>
<evidence type="ECO:0000256" key="1">
    <source>
        <dbReference type="SAM" id="Coils"/>
    </source>
</evidence>
<sequence length="280" mass="31158">MAIAVAAVMTSCGTREKLEKAEEQNVQLNSELQATLATQDSLFALINDITAGMGQIKDLEHIIATPGNGSDARSQKDQLRNDMVAIQEALQQRRDRLAQLEEKLRKSGVQNSTLTKTIENLKAQIAEQETEMATLRNQLSAANVQIASLGQKVDSLSSTVSTVTTEREVARQEATQLNDELNTCYYAVGNKSELQKNKIIQTGFLRKTRILEGDFEKAYFIKADKRTLNNIPLHSKKAEVMTKQPAASYSIEDQDGQKVLVIKDPTQFWEVSNFLVVKID</sequence>
<gene>
    <name evidence="2" type="ORF">C5O25_00920</name>
</gene>
<keyword evidence="3" id="KW-1185">Reference proteome</keyword>
<reference evidence="3" key="1">
    <citation type="submission" date="2018-02" db="EMBL/GenBank/DDBJ databases">
        <authorList>
            <person name="Clavel T."/>
            <person name="Strowig T."/>
        </authorList>
    </citation>
    <scope>NUCLEOTIDE SEQUENCE [LARGE SCALE GENOMIC DNA]</scope>
    <source>
        <strain evidence="3">DSM 100764</strain>
    </source>
</reference>
<proteinExistence type="predicted"/>
<dbReference type="EMBL" id="PUBV01000001">
    <property type="protein sequence ID" value="PWB09801.1"/>
    <property type="molecule type" value="Genomic_DNA"/>
</dbReference>
<comment type="caution">
    <text evidence="2">The sequence shown here is derived from an EMBL/GenBank/DDBJ whole genome shotgun (WGS) entry which is preliminary data.</text>
</comment>
<evidence type="ECO:0000313" key="3">
    <source>
        <dbReference type="Proteomes" id="UP000244925"/>
    </source>
</evidence>
<keyword evidence="1" id="KW-0175">Coiled coil</keyword>